<dbReference type="Ensembl" id="ENSMALT00000010774.1">
    <property type="protein sequence ID" value="ENSMALP00000010550.1"/>
    <property type="gene ID" value="ENSMALG00000007466.1"/>
</dbReference>
<dbReference type="AlphaFoldDB" id="A0A3Q3J224"/>
<evidence type="ECO:0008006" key="3">
    <source>
        <dbReference type="Google" id="ProtNLM"/>
    </source>
</evidence>
<sequence length="419" mass="47233">MEKKGNLDVFPLLIYTVQEPIPLCLVCGEKLSNSAMVPSKLKCHLQTKHPSLQNKNMDYFVQLREQTEKQAALMRKTTKTSKKALRASYQVAELIAKSKQPQTIAEALILPACKIVLKEMLGPLSNNTISRRIEDMSADIEKMVLEKLHINIIGEIFLFCKEFVCTNGAAAMLESTKGFVNKVKEQHPDVIAAHCFLHREALVARPALEDVVRMINFVQTIPVKSRMFTSLCEEMGVQHKVLLLHMEVRWLSRGKVLACVYELWEELKVCSQVMNGVNICKVLSRNRHVISLHFPLIALTGLGTHTAQLQLERSLQKQEEITELRQNRGLKLSFADIPLDSFWRTAAKEFPILANKAISVLLPFSTTYLCNVGFSSMTAIKTKKRERLRAVEEDLRACLSSIPARISALGSTKQAQVSH</sequence>
<proteinExistence type="predicted"/>
<dbReference type="PANTHER" id="PTHR45913:SF19">
    <property type="entry name" value="LOW QUALITY PROTEIN: ZINC FINGER BED DOMAIN-CONTAINING PROTEIN 5-LIKE"/>
    <property type="match status" value="1"/>
</dbReference>
<organism evidence="1 2">
    <name type="scientific">Monopterus albus</name>
    <name type="common">Swamp eel</name>
    <dbReference type="NCBI Taxonomy" id="43700"/>
    <lineage>
        <taxon>Eukaryota</taxon>
        <taxon>Metazoa</taxon>
        <taxon>Chordata</taxon>
        <taxon>Craniata</taxon>
        <taxon>Vertebrata</taxon>
        <taxon>Euteleostomi</taxon>
        <taxon>Actinopterygii</taxon>
        <taxon>Neopterygii</taxon>
        <taxon>Teleostei</taxon>
        <taxon>Neoteleostei</taxon>
        <taxon>Acanthomorphata</taxon>
        <taxon>Anabantaria</taxon>
        <taxon>Synbranchiformes</taxon>
        <taxon>Synbranchidae</taxon>
        <taxon>Monopterus</taxon>
    </lineage>
</organism>
<reference evidence="1" key="2">
    <citation type="submission" date="2025-09" db="UniProtKB">
        <authorList>
            <consortium name="Ensembl"/>
        </authorList>
    </citation>
    <scope>IDENTIFICATION</scope>
</reference>
<accession>A0A3Q3J224</accession>
<reference evidence="1" key="1">
    <citation type="submission" date="2025-08" db="UniProtKB">
        <authorList>
            <consortium name="Ensembl"/>
        </authorList>
    </citation>
    <scope>IDENTIFICATION</scope>
</reference>
<name>A0A3Q3J224_MONAL</name>
<protein>
    <recommendedName>
        <fullName evidence="3">HAT C-terminal dimerisation domain-containing protein</fullName>
    </recommendedName>
</protein>
<keyword evidence="2" id="KW-1185">Reference proteome</keyword>
<dbReference type="PANTHER" id="PTHR45913">
    <property type="entry name" value="EPM2A-INTERACTING PROTEIN 1"/>
    <property type="match status" value="1"/>
</dbReference>
<dbReference type="Proteomes" id="UP000261600">
    <property type="component" value="Unplaced"/>
</dbReference>
<evidence type="ECO:0000313" key="1">
    <source>
        <dbReference type="Ensembl" id="ENSMALP00000010550.1"/>
    </source>
</evidence>
<evidence type="ECO:0000313" key="2">
    <source>
        <dbReference type="Proteomes" id="UP000261600"/>
    </source>
</evidence>